<gene>
    <name evidence="10" type="primary">nadD</name>
    <name evidence="12" type="ORF">GH741_10200</name>
</gene>
<dbReference type="PANTHER" id="PTHR39321:SF3">
    <property type="entry name" value="PHOSPHOPANTETHEINE ADENYLYLTRANSFERASE"/>
    <property type="match status" value="1"/>
</dbReference>
<protein>
    <recommendedName>
        <fullName evidence="10">Probable nicotinate-nucleotide adenylyltransferase</fullName>
        <ecNumber evidence="10">2.7.7.18</ecNumber>
    </recommendedName>
    <alternativeName>
        <fullName evidence="10">Deamido-NAD(+) diphosphorylase</fullName>
    </alternativeName>
    <alternativeName>
        <fullName evidence="10">Deamido-NAD(+) pyrophosphorylase</fullName>
    </alternativeName>
    <alternativeName>
        <fullName evidence="10">Nicotinate mononucleotide adenylyltransferase</fullName>
        <shortName evidence="10">NaMN adenylyltransferase</shortName>
    </alternativeName>
</protein>
<dbReference type="EC" id="2.7.7.18" evidence="10"/>
<evidence type="ECO:0000313" key="12">
    <source>
        <dbReference type="EMBL" id="MRH43055.1"/>
    </source>
</evidence>
<evidence type="ECO:0000256" key="3">
    <source>
        <dbReference type="ARBA" id="ARBA00022642"/>
    </source>
</evidence>
<dbReference type="InterPro" id="IPR005248">
    <property type="entry name" value="NadD/NMNAT"/>
</dbReference>
<keyword evidence="6 10" id="KW-0547">Nucleotide-binding</keyword>
<comment type="similarity">
    <text evidence="10">Belongs to the NadD family.</text>
</comment>
<accession>A0A6A8DBG3</accession>
<evidence type="ECO:0000256" key="9">
    <source>
        <dbReference type="ARBA" id="ARBA00048721"/>
    </source>
</evidence>
<dbReference type="NCBIfam" id="NF000841">
    <property type="entry name" value="PRK00071.1-4"/>
    <property type="match status" value="1"/>
</dbReference>
<evidence type="ECO:0000256" key="1">
    <source>
        <dbReference type="ARBA" id="ARBA00002324"/>
    </source>
</evidence>
<dbReference type="GO" id="GO:0005524">
    <property type="term" value="F:ATP binding"/>
    <property type="evidence" value="ECO:0007669"/>
    <property type="project" value="UniProtKB-KW"/>
</dbReference>
<evidence type="ECO:0000256" key="4">
    <source>
        <dbReference type="ARBA" id="ARBA00022679"/>
    </source>
</evidence>
<evidence type="ECO:0000256" key="8">
    <source>
        <dbReference type="ARBA" id="ARBA00023027"/>
    </source>
</evidence>
<name>A0A6A8DBG3_9BACI</name>
<keyword evidence="4 10" id="KW-0808">Transferase</keyword>
<keyword evidence="5 10" id="KW-0548">Nucleotidyltransferase</keyword>
<keyword evidence="8 10" id="KW-0520">NAD</keyword>
<dbReference type="Proteomes" id="UP000799092">
    <property type="component" value="Unassembled WGS sequence"/>
</dbReference>
<evidence type="ECO:0000256" key="7">
    <source>
        <dbReference type="ARBA" id="ARBA00022840"/>
    </source>
</evidence>
<keyword evidence="13" id="KW-1185">Reference proteome</keyword>
<dbReference type="SUPFAM" id="SSF52374">
    <property type="entry name" value="Nucleotidylyl transferase"/>
    <property type="match status" value="1"/>
</dbReference>
<dbReference type="InterPro" id="IPR014729">
    <property type="entry name" value="Rossmann-like_a/b/a_fold"/>
</dbReference>
<evidence type="ECO:0000256" key="10">
    <source>
        <dbReference type="HAMAP-Rule" id="MF_00244"/>
    </source>
</evidence>
<dbReference type="HAMAP" id="MF_00244">
    <property type="entry name" value="NaMN_adenylyltr"/>
    <property type="match status" value="1"/>
</dbReference>
<keyword evidence="3 10" id="KW-0662">Pyridine nucleotide biosynthesis</keyword>
<dbReference type="GO" id="GO:0004515">
    <property type="term" value="F:nicotinate-nucleotide adenylyltransferase activity"/>
    <property type="evidence" value="ECO:0007669"/>
    <property type="project" value="UniProtKB-UniRule"/>
</dbReference>
<dbReference type="EMBL" id="WJNG01000007">
    <property type="protein sequence ID" value="MRH43055.1"/>
    <property type="molecule type" value="Genomic_DNA"/>
</dbReference>
<dbReference type="Pfam" id="PF01467">
    <property type="entry name" value="CTP_transf_like"/>
    <property type="match status" value="1"/>
</dbReference>
<dbReference type="UniPathway" id="UPA00253">
    <property type="reaction ID" value="UER00332"/>
</dbReference>
<dbReference type="OrthoDB" id="5295945at2"/>
<comment type="catalytic activity">
    <reaction evidence="9 10">
        <text>nicotinate beta-D-ribonucleotide + ATP + H(+) = deamido-NAD(+) + diphosphate</text>
        <dbReference type="Rhea" id="RHEA:22860"/>
        <dbReference type="ChEBI" id="CHEBI:15378"/>
        <dbReference type="ChEBI" id="CHEBI:30616"/>
        <dbReference type="ChEBI" id="CHEBI:33019"/>
        <dbReference type="ChEBI" id="CHEBI:57502"/>
        <dbReference type="ChEBI" id="CHEBI:58437"/>
        <dbReference type="EC" id="2.7.7.18"/>
    </reaction>
</comment>
<reference evidence="12" key="1">
    <citation type="submission" date="2019-11" db="EMBL/GenBank/DDBJ databases">
        <authorList>
            <person name="Li J."/>
        </authorList>
    </citation>
    <scope>NUCLEOTIDE SEQUENCE</scope>
    <source>
        <strain evidence="12">B6B</strain>
    </source>
</reference>
<dbReference type="NCBIfam" id="NF000840">
    <property type="entry name" value="PRK00071.1-3"/>
    <property type="match status" value="1"/>
</dbReference>
<dbReference type="NCBIfam" id="TIGR00482">
    <property type="entry name" value="nicotinate (nicotinamide) nucleotide adenylyltransferase"/>
    <property type="match status" value="1"/>
</dbReference>
<comment type="function">
    <text evidence="1 10">Catalyzes the reversible adenylation of nicotinate mononucleotide (NaMN) to nicotinic acid adenine dinucleotide (NaAD).</text>
</comment>
<dbReference type="GO" id="GO:0009435">
    <property type="term" value="P:NAD+ biosynthetic process"/>
    <property type="evidence" value="ECO:0007669"/>
    <property type="project" value="UniProtKB-UniRule"/>
</dbReference>
<comment type="caution">
    <text evidence="12">The sequence shown here is derived from an EMBL/GenBank/DDBJ whole genome shotgun (WGS) entry which is preliminary data.</text>
</comment>
<dbReference type="PANTHER" id="PTHR39321">
    <property type="entry name" value="NICOTINATE-NUCLEOTIDE ADENYLYLTRANSFERASE-RELATED"/>
    <property type="match status" value="1"/>
</dbReference>
<evidence type="ECO:0000313" key="13">
    <source>
        <dbReference type="Proteomes" id="UP000799092"/>
    </source>
</evidence>
<evidence type="ECO:0000256" key="2">
    <source>
        <dbReference type="ARBA" id="ARBA00005019"/>
    </source>
</evidence>
<dbReference type="InterPro" id="IPR004821">
    <property type="entry name" value="Cyt_trans-like"/>
</dbReference>
<comment type="pathway">
    <text evidence="2 10">Cofactor biosynthesis; NAD(+) biosynthesis; deamido-NAD(+) from nicotinate D-ribonucleotide: step 1/1.</text>
</comment>
<evidence type="ECO:0000256" key="5">
    <source>
        <dbReference type="ARBA" id="ARBA00022695"/>
    </source>
</evidence>
<evidence type="ECO:0000259" key="11">
    <source>
        <dbReference type="Pfam" id="PF01467"/>
    </source>
</evidence>
<dbReference type="Gene3D" id="3.40.50.620">
    <property type="entry name" value="HUPs"/>
    <property type="match status" value="1"/>
</dbReference>
<proteinExistence type="inferred from homology"/>
<feature type="domain" description="Cytidyltransferase-like" evidence="11">
    <location>
        <begin position="6"/>
        <end position="161"/>
    </location>
</feature>
<dbReference type="AlphaFoldDB" id="A0A6A8DBG3"/>
<sequence length="189" mass="22053">MKKVGLLGGTFDPPHYGHLMIAEEVFQALKLDEVWFIPSYEPPHKEKSNTSAEDRVSMLSEAIADNDHFFLNKIEVERLGKSYTVDTIKILQETSPDTIFYFIIGADMVEYLPNWYKINELIEIIQFVGVKRSNYKLNTSYPIIEVDIPEFEVSSTMIRNRLREGKSIRYLVPEQVYKVIRERHLYGSK</sequence>
<keyword evidence="7 10" id="KW-0067">ATP-binding</keyword>
<organism evidence="12 13">
    <name type="scientific">Aquibacillus halophilus</name>
    <dbReference type="NCBI Taxonomy" id="930132"/>
    <lineage>
        <taxon>Bacteria</taxon>
        <taxon>Bacillati</taxon>
        <taxon>Bacillota</taxon>
        <taxon>Bacilli</taxon>
        <taxon>Bacillales</taxon>
        <taxon>Bacillaceae</taxon>
        <taxon>Aquibacillus</taxon>
    </lineage>
</organism>
<dbReference type="NCBIfam" id="TIGR00125">
    <property type="entry name" value="cyt_tran_rel"/>
    <property type="match status" value="1"/>
</dbReference>
<dbReference type="CDD" id="cd02165">
    <property type="entry name" value="NMNAT"/>
    <property type="match status" value="1"/>
</dbReference>
<evidence type="ECO:0000256" key="6">
    <source>
        <dbReference type="ARBA" id="ARBA00022741"/>
    </source>
</evidence>
<dbReference type="RefSeq" id="WP_153736690.1">
    <property type="nucleotide sequence ID" value="NZ_WJNG01000007.1"/>
</dbReference>